<feature type="transmembrane region" description="Helical" evidence="1">
    <location>
        <begin position="34"/>
        <end position="59"/>
    </location>
</feature>
<keyword evidence="3" id="KW-1185">Reference proteome</keyword>
<comment type="caution">
    <text evidence="2">The sequence shown here is derived from an EMBL/GenBank/DDBJ whole genome shotgun (WGS) entry which is preliminary data.</text>
</comment>
<proteinExistence type="predicted"/>
<keyword evidence="1" id="KW-0812">Transmembrane</keyword>
<evidence type="ECO:0000313" key="3">
    <source>
        <dbReference type="Proteomes" id="UP000474777"/>
    </source>
</evidence>
<organism evidence="2 3">
    <name type="scientific">Pontibacter burrus</name>
    <dbReference type="NCBI Taxonomy" id="2704466"/>
    <lineage>
        <taxon>Bacteria</taxon>
        <taxon>Pseudomonadati</taxon>
        <taxon>Bacteroidota</taxon>
        <taxon>Cytophagia</taxon>
        <taxon>Cytophagales</taxon>
        <taxon>Hymenobacteraceae</taxon>
        <taxon>Pontibacter</taxon>
    </lineage>
</organism>
<dbReference type="AlphaFoldDB" id="A0A6B3LWV0"/>
<gene>
    <name evidence="2" type="ORF">GXP69_09375</name>
</gene>
<dbReference type="EMBL" id="JAAGWD010000003">
    <property type="protein sequence ID" value="NEM97904.1"/>
    <property type="molecule type" value="Genomic_DNA"/>
</dbReference>
<dbReference type="RefSeq" id="WP_163914686.1">
    <property type="nucleotide sequence ID" value="NZ_JAAGWD010000003.1"/>
</dbReference>
<feature type="transmembrane region" description="Helical" evidence="1">
    <location>
        <begin position="71"/>
        <end position="92"/>
    </location>
</feature>
<protein>
    <submittedName>
        <fullName evidence="2">Uncharacterized protein</fullName>
    </submittedName>
</protein>
<name>A0A6B3LWV0_9BACT</name>
<feature type="transmembrane region" description="Helical" evidence="1">
    <location>
        <begin position="112"/>
        <end position="132"/>
    </location>
</feature>
<reference evidence="2 3" key="1">
    <citation type="submission" date="2020-02" db="EMBL/GenBank/DDBJ databases">
        <authorList>
            <person name="Kim M.K."/>
        </authorList>
    </citation>
    <scope>NUCLEOTIDE SEQUENCE [LARGE SCALE GENOMIC DNA]</scope>
    <source>
        <strain evidence="2 3">BT327</strain>
    </source>
</reference>
<evidence type="ECO:0000256" key="1">
    <source>
        <dbReference type="SAM" id="Phobius"/>
    </source>
</evidence>
<dbReference type="Proteomes" id="UP000474777">
    <property type="component" value="Unassembled WGS sequence"/>
</dbReference>
<keyword evidence="1" id="KW-1133">Transmembrane helix</keyword>
<sequence length="135" mass="15656">MNKYDEGELNKLNLMVVALYCRYRKREDSWLSGFWARSVVGVAIVFLLLTLLEVGLVLYGHASLRTFITDAYLIVFFILWGISTFCVYKLSIPNDLLYKIYLPEEDYVKGNIIAFLFLFTALSICVSVMFYTDNM</sequence>
<keyword evidence="1" id="KW-0472">Membrane</keyword>
<evidence type="ECO:0000313" key="2">
    <source>
        <dbReference type="EMBL" id="NEM97904.1"/>
    </source>
</evidence>
<accession>A0A6B3LWV0</accession>